<evidence type="ECO:0000313" key="3">
    <source>
        <dbReference type="Proteomes" id="UP000292452"/>
    </source>
</evidence>
<dbReference type="AlphaFoldDB" id="A0A4Q9I199"/>
<accession>A0A4Q9I199</accession>
<evidence type="ECO:0000256" key="1">
    <source>
        <dbReference type="SAM" id="MobiDB-lite"/>
    </source>
</evidence>
<evidence type="ECO:0000313" key="2">
    <source>
        <dbReference type="EMBL" id="TBO61436.1"/>
    </source>
</evidence>
<proteinExistence type="predicted"/>
<keyword evidence="3" id="KW-1185">Reference proteome</keyword>
<feature type="compositionally biased region" description="Low complexity" evidence="1">
    <location>
        <begin position="91"/>
        <end position="103"/>
    </location>
</feature>
<reference evidence="2 3" key="1">
    <citation type="submission" date="2019-02" db="EMBL/GenBank/DDBJ databases">
        <title>Draft Genome Sequence of Streptomyces sp. AM-2504, identified by 16S rRNA comparative analysis as a Streptomyces Kasugaensis strain.</title>
        <authorList>
            <person name="Napolioni V."/>
            <person name="Giuliodori A.M."/>
            <person name="Spurio R."/>
            <person name="Fabbretti A."/>
        </authorList>
    </citation>
    <scope>NUCLEOTIDE SEQUENCE [LARGE SCALE GENOMIC DNA]</scope>
    <source>
        <strain evidence="2 3">AM-2504</strain>
    </source>
</reference>
<protein>
    <submittedName>
        <fullName evidence="2">Uncharacterized protein</fullName>
    </submittedName>
</protein>
<comment type="caution">
    <text evidence="2">The sequence shown here is derived from an EMBL/GenBank/DDBJ whole genome shotgun (WGS) entry which is preliminary data.</text>
</comment>
<sequence>MARAFCSSDDEVRRVQSALDEAQAGRARTLAAFAVTVGSDGAVAGLLGLNEREVRVARRTVGKDDAHRVAEALWERSRLDRQPAPQDGTPEPESAAYASEAPAQPGPTPHIAGQVGEPESSPAVDAVLTGAWHTGADLTTLAAELGLDPDFLAARAQQLAAEGRLTPTPAPDHTGRHRRMVEGPPPPADETTYLHWHQPAPQSPHHQHVSWEQPPPVTWGTPVTTPQHAWDGYLSHGQYSGTTS</sequence>
<dbReference type="EMBL" id="SIXH01000005">
    <property type="protein sequence ID" value="TBO61436.1"/>
    <property type="molecule type" value="Genomic_DNA"/>
</dbReference>
<organism evidence="2 3">
    <name type="scientific">Streptomyces kasugaensis</name>
    <dbReference type="NCBI Taxonomy" id="1946"/>
    <lineage>
        <taxon>Bacteria</taxon>
        <taxon>Bacillati</taxon>
        <taxon>Actinomycetota</taxon>
        <taxon>Actinomycetes</taxon>
        <taxon>Kitasatosporales</taxon>
        <taxon>Streptomycetaceae</taxon>
        <taxon>Streptomyces</taxon>
    </lineage>
</organism>
<dbReference type="Proteomes" id="UP000292452">
    <property type="component" value="Unassembled WGS sequence"/>
</dbReference>
<gene>
    <name evidence="2" type="ORF">EYS09_01000</name>
</gene>
<dbReference type="RefSeq" id="WP_131121879.1">
    <property type="nucleotide sequence ID" value="NZ_SIXH01000005.1"/>
</dbReference>
<feature type="region of interest" description="Disordered" evidence="1">
    <location>
        <begin position="75"/>
        <end position="121"/>
    </location>
</feature>
<name>A0A4Q9I199_STRKA</name>